<reference evidence="1 2" key="1">
    <citation type="submission" date="2016-11" db="EMBL/GenBank/DDBJ databases">
        <title>The macronuclear genome of Stentor coeruleus: a giant cell with tiny introns.</title>
        <authorList>
            <person name="Slabodnick M."/>
            <person name="Ruby J.G."/>
            <person name="Reiff S.B."/>
            <person name="Swart E.C."/>
            <person name="Gosai S."/>
            <person name="Prabakaran S."/>
            <person name="Witkowska E."/>
            <person name="Larue G.E."/>
            <person name="Fisher S."/>
            <person name="Freeman R.M."/>
            <person name="Gunawardena J."/>
            <person name="Chu W."/>
            <person name="Stover N.A."/>
            <person name="Gregory B.D."/>
            <person name="Nowacki M."/>
            <person name="Derisi J."/>
            <person name="Roy S.W."/>
            <person name="Marshall W.F."/>
            <person name="Sood P."/>
        </authorList>
    </citation>
    <scope>NUCLEOTIDE SEQUENCE [LARGE SCALE GENOMIC DNA]</scope>
    <source>
        <strain evidence="1">WM001</strain>
    </source>
</reference>
<dbReference type="Proteomes" id="UP000187209">
    <property type="component" value="Unassembled WGS sequence"/>
</dbReference>
<dbReference type="OrthoDB" id="318256at2759"/>
<dbReference type="EMBL" id="MPUH01000636">
    <property type="protein sequence ID" value="OMJ76343.1"/>
    <property type="molecule type" value="Genomic_DNA"/>
</dbReference>
<keyword evidence="2" id="KW-1185">Reference proteome</keyword>
<dbReference type="AlphaFoldDB" id="A0A1R2BHT2"/>
<comment type="caution">
    <text evidence="1">The sequence shown here is derived from an EMBL/GenBank/DDBJ whole genome shotgun (WGS) entry which is preliminary data.</text>
</comment>
<gene>
    <name evidence="1" type="ORF">SteCoe_24285</name>
</gene>
<name>A0A1R2BHT2_9CILI</name>
<proteinExistence type="predicted"/>
<evidence type="ECO:0000313" key="2">
    <source>
        <dbReference type="Proteomes" id="UP000187209"/>
    </source>
</evidence>
<evidence type="ECO:0000313" key="1">
    <source>
        <dbReference type="EMBL" id="OMJ76343.1"/>
    </source>
</evidence>
<sequence>MAQEPWNFLANPPIEGAYSKEEVYRELIHSAKAYFVCYGPALALSKCREKPNGKTVHPEDCVGHAHSVFNCYQQVRKVPEKCQEVFSKVENCLTNHGKCEDFMKDYVRCEHPAYKVFESYH</sequence>
<protein>
    <recommendedName>
        <fullName evidence="3">CHCH domain-containing protein</fullName>
    </recommendedName>
</protein>
<evidence type="ECO:0008006" key="3">
    <source>
        <dbReference type="Google" id="ProtNLM"/>
    </source>
</evidence>
<organism evidence="1 2">
    <name type="scientific">Stentor coeruleus</name>
    <dbReference type="NCBI Taxonomy" id="5963"/>
    <lineage>
        <taxon>Eukaryota</taxon>
        <taxon>Sar</taxon>
        <taxon>Alveolata</taxon>
        <taxon>Ciliophora</taxon>
        <taxon>Postciliodesmatophora</taxon>
        <taxon>Heterotrichea</taxon>
        <taxon>Heterotrichida</taxon>
        <taxon>Stentoridae</taxon>
        <taxon>Stentor</taxon>
    </lineage>
</organism>
<accession>A0A1R2BHT2</accession>